<reference evidence="3 4" key="1">
    <citation type="submission" date="2016-03" db="EMBL/GenBank/DDBJ databases">
        <authorList>
            <person name="Ploux O."/>
        </authorList>
    </citation>
    <scope>NUCLEOTIDE SEQUENCE [LARGE SCALE GENOMIC DNA]</scope>
    <source>
        <strain evidence="3 4">R0</strain>
    </source>
</reference>
<dbReference type="HAMAP" id="MF_01527_B">
    <property type="entry name" value="GTP_cyclohydrol_B"/>
    <property type="match status" value="1"/>
</dbReference>
<proteinExistence type="inferred from homology"/>
<dbReference type="RefSeq" id="WP_061836302.1">
    <property type="nucleotide sequence ID" value="NZ_LUKE01000004.1"/>
</dbReference>
<sequence>MTKQTLPDVAKETHTEKFAPIDWVGMGSIELPVLLKQSDGVYRVPARADAKVSLDKKPSRGIHMSRLYLITQELLTKNELNLTLLGRTTDEFLRTHEDLSTQARVQLQFEAPLVRKALKSANQAWRSYPVVLSAVNKNGVKNYYVEVVVTYSSTCPASAALSRQLIQDGFKAQFNDKSLDFDVIHSWLGTPQGIVATPHAQRSFARVKVEVGTEFDYGTLIDTVEEALQTAVQGAVKREDEQEFALRNGQNLMFCEDAARRVKDALDARPEVLDYVAEFSHVESLHPHNAVSHISKGLNLSHFE</sequence>
<dbReference type="PANTHER" id="PTHR36445">
    <property type="entry name" value="GTP CYCLOHYDROLASE MPTA"/>
    <property type="match status" value="1"/>
</dbReference>
<keyword evidence="4" id="KW-1185">Reference proteome</keyword>
<dbReference type="NCBIfam" id="NF010200">
    <property type="entry name" value="PRK13674.1-1"/>
    <property type="match status" value="1"/>
</dbReference>
<comment type="similarity">
    <text evidence="2">Belongs to the GTP cyclohydrolase IV family.</text>
</comment>
<evidence type="ECO:0000313" key="4">
    <source>
        <dbReference type="Proteomes" id="UP000075320"/>
    </source>
</evidence>
<organism evidence="3 4">
    <name type="scientific">Bdellovibrio bacteriovorus</name>
    <dbReference type="NCBI Taxonomy" id="959"/>
    <lineage>
        <taxon>Bacteria</taxon>
        <taxon>Pseudomonadati</taxon>
        <taxon>Bdellovibrionota</taxon>
        <taxon>Bdellovibrionia</taxon>
        <taxon>Bdellovibrionales</taxon>
        <taxon>Pseudobdellovibrionaceae</taxon>
        <taxon>Bdellovibrio</taxon>
    </lineage>
</organism>
<feature type="site" description="May be catalytically important" evidence="2">
    <location>
        <position position="155"/>
    </location>
</feature>
<comment type="catalytic activity">
    <reaction evidence="2">
        <text>GTP + H2O = 7,8-dihydroneopterin 3'-triphosphate + formate + H(+)</text>
        <dbReference type="Rhea" id="RHEA:17473"/>
        <dbReference type="ChEBI" id="CHEBI:15377"/>
        <dbReference type="ChEBI" id="CHEBI:15378"/>
        <dbReference type="ChEBI" id="CHEBI:15740"/>
        <dbReference type="ChEBI" id="CHEBI:37565"/>
        <dbReference type="ChEBI" id="CHEBI:58462"/>
        <dbReference type="EC" id="3.5.4.16"/>
    </reaction>
</comment>
<dbReference type="EC" id="3.5.4.16" evidence="2"/>
<dbReference type="Proteomes" id="UP000075320">
    <property type="component" value="Unassembled WGS sequence"/>
</dbReference>
<dbReference type="GO" id="GO:0046654">
    <property type="term" value="P:tetrahydrofolate biosynthetic process"/>
    <property type="evidence" value="ECO:0007669"/>
    <property type="project" value="UniProtKB-UniRule"/>
</dbReference>
<evidence type="ECO:0000313" key="3">
    <source>
        <dbReference type="EMBL" id="KYG63226.1"/>
    </source>
</evidence>
<comment type="pathway">
    <text evidence="2">Cofactor biosynthesis; 7,8-dihydroneopterin triphosphate biosynthesis; 7,8-dihydroneopterin triphosphate from GTP: step 1/1.</text>
</comment>
<comment type="function">
    <text evidence="2">Converts GTP to 7,8-dihydroneopterin triphosphate.</text>
</comment>
<dbReference type="Pfam" id="PF02649">
    <property type="entry name" value="GCHY-1"/>
    <property type="match status" value="1"/>
</dbReference>
<dbReference type="InterPro" id="IPR003801">
    <property type="entry name" value="GTP_cyclohydrolase_FolE2/MptA"/>
</dbReference>
<dbReference type="GO" id="GO:0003934">
    <property type="term" value="F:GTP cyclohydrolase I activity"/>
    <property type="evidence" value="ECO:0007669"/>
    <property type="project" value="UniProtKB-UniRule"/>
</dbReference>
<keyword evidence="1 2" id="KW-0378">Hydrolase</keyword>
<protein>
    <recommendedName>
        <fullName evidence="2">GTP cyclohydrolase FolE2</fullName>
        <ecNumber evidence="2">3.5.4.16</ecNumber>
    </recommendedName>
</protein>
<dbReference type="OrthoDB" id="5289451at2"/>
<name>A0A150WHX3_BDEBC</name>
<dbReference type="PANTHER" id="PTHR36445:SF1">
    <property type="entry name" value="GTP CYCLOHYDROLASE MPTA"/>
    <property type="match status" value="1"/>
</dbReference>
<evidence type="ECO:0000256" key="2">
    <source>
        <dbReference type="HAMAP-Rule" id="MF_01527"/>
    </source>
</evidence>
<evidence type="ECO:0000256" key="1">
    <source>
        <dbReference type="ARBA" id="ARBA00022801"/>
    </source>
</evidence>
<dbReference type="Gene3D" id="3.10.270.10">
    <property type="entry name" value="Urate Oxidase"/>
    <property type="match status" value="1"/>
</dbReference>
<accession>A0A150WHX3</accession>
<dbReference type="EMBL" id="LUKE01000004">
    <property type="protein sequence ID" value="KYG63226.1"/>
    <property type="molecule type" value="Genomic_DNA"/>
</dbReference>
<comment type="caution">
    <text evidence="3">The sequence shown here is derived from an EMBL/GenBank/DDBJ whole genome shotgun (WGS) entry which is preliminary data.</text>
</comment>
<gene>
    <name evidence="2" type="primary">folE2</name>
    <name evidence="3" type="ORF">AZI86_15395</name>
</gene>
<dbReference type="UniPathway" id="UPA00848">
    <property type="reaction ID" value="UER00151"/>
</dbReference>
<dbReference type="AlphaFoldDB" id="A0A150WHX3"/>
<dbReference type="InterPro" id="IPR022838">
    <property type="entry name" value="GTP_cyclohydrolase_FolE2"/>
</dbReference>